<evidence type="ECO:0000259" key="3">
    <source>
        <dbReference type="Pfam" id="PF08241"/>
    </source>
</evidence>
<dbReference type="Gene3D" id="3.40.50.150">
    <property type="entry name" value="Vaccinia Virus protein VP39"/>
    <property type="match status" value="1"/>
</dbReference>
<dbReference type="AlphaFoldDB" id="I4VX60"/>
<dbReference type="eggNOG" id="COG0438">
    <property type="taxonomic scope" value="Bacteria"/>
</dbReference>
<proteinExistence type="predicted"/>
<feature type="region of interest" description="Disordered" evidence="1">
    <location>
        <begin position="380"/>
        <end position="404"/>
    </location>
</feature>
<dbReference type="InterPro" id="IPR013216">
    <property type="entry name" value="Methyltransf_11"/>
</dbReference>
<dbReference type="Proteomes" id="UP000004210">
    <property type="component" value="Unassembled WGS sequence"/>
</dbReference>
<dbReference type="Gene3D" id="3.90.550.10">
    <property type="entry name" value="Spore Coat Polysaccharide Biosynthesis Protein SpsA, Chain A"/>
    <property type="match status" value="1"/>
</dbReference>
<dbReference type="CDD" id="cd03801">
    <property type="entry name" value="GT4_PimA-like"/>
    <property type="match status" value="1"/>
</dbReference>
<protein>
    <submittedName>
        <fullName evidence="4">Glycosyl transferase family protein</fullName>
    </submittedName>
</protein>
<dbReference type="Pfam" id="PF00535">
    <property type="entry name" value="Glycos_transf_2"/>
    <property type="match status" value="1"/>
</dbReference>
<sequence length="1060" mass="117683">MEFTGERYVPTEAGEVRHEHLHRYAWCMPLIAGKAVLDIACGEGYGSALMARRARSVVGVDISLEAVEHAKKAYGDVANLTFRSGNAAEIPLLDDSVDVVVSFETIEHHDRHEEMLSEIRRVLRPDGILIISSPNRTVYSELAGYHNEFHVKELNFDEFDQVLKGQFHNVSYFGQRLAVGSSIFALFDKSASPTIDAFTDTGAEVVPRAASLADPVYFIAVAGAEGAGLSERLHSSVLFSENEDLYTHHRQVAAWAKKLDVDLLEIGKRYASLVAEHEEVAVWGQGLDKEVAKLRKALVDDDTAVAKLRKKLTDRDTQMAALVAECRRLKGRTEELGGELGAQRQLYEQMLRSHSWRLTRPLRFAARLLRGDIAGVRAGLASRRNRNKSSGSVSASGSKPPQEDDHVALKKILARLTFPQYHTPEVTIIIPGYGNLPITVACLDSIAAHPPAVPYEVLVMEDASGDPQIQALAEVPGLRFENNPENLGFLLSCNRAAGLARGQYLYFLNNDTEVTEGWLDAMLEVFANYPECGMVGSKLVYPDGRLQEAGGIIWRDGSGWNYGRLQNAADPEYNYVREVDYCSGASLLVPRTLFDQLGRFDERYVPAYYEDTDLAFKVRDAGKRVYYTPFSTVIHHEGVSHGTDENVGIKGYQVRNRELFRERWAENLEQAHYPNALNVLRARERNSPVATILVIDHYVPQPDRDAGSRVMVEFMRQFVAMGMKVVFWPDNLWNMPVYTRQLQSMGIEVIYGEKRPDAFDKFIAERGSGVDHVLLSRPNIAINYVEALRKYTRARLIYFGHDLHCMRLRRQQKITGDSAFGREAAAIERVERKLWSGCDVVLYPSEDEVAELLAIAPGVNVMSVPLFCFDNVVEDAASNLDERSDILFVAGFAHPPNVDAACWLVEEIFPKVRSRIAGVTLRLVGSNPTEQVRALAATDVQVLGYVDDATLASLYKSSRVVVAPLRFGAGVKLKVLEAMQQGVPLVTTSVGAQGLPALETTVCVADDPEGIAEAVIRMLDNDGAWHEVSKRGSEYISHRFSVGTMTTALTRALGNDVASH</sequence>
<dbReference type="SUPFAM" id="SSF53756">
    <property type="entry name" value="UDP-Glycosyltransferase/glycogen phosphorylase"/>
    <property type="match status" value="1"/>
</dbReference>
<dbReference type="InterPro" id="IPR029044">
    <property type="entry name" value="Nucleotide-diphossugar_trans"/>
</dbReference>
<dbReference type="CDD" id="cd02440">
    <property type="entry name" value="AdoMet_MTases"/>
    <property type="match status" value="1"/>
</dbReference>
<dbReference type="Gene3D" id="3.40.50.2000">
    <property type="entry name" value="Glycogen Phosphorylase B"/>
    <property type="match status" value="1"/>
</dbReference>
<dbReference type="InterPro" id="IPR029063">
    <property type="entry name" value="SAM-dependent_MTases_sf"/>
</dbReference>
<dbReference type="OrthoDB" id="9179784at2"/>
<dbReference type="eggNOG" id="COG1216">
    <property type="taxonomic scope" value="Bacteria"/>
</dbReference>
<accession>I4VX60</accession>
<dbReference type="GO" id="GO:0008757">
    <property type="term" value="F:S-adenosylmethionine-dependent methyltransferase activity"/>
    <property type="evidence" value="ECO:0007669"/>
    <property type="project" value="InterPro"/>
</dbReference>
<keyword evidence="4" id="KW-0808">Transferase</keyword>
<dbReference type="PANTHER" id="PTHR43179">
    <property type="entry name" value="RHAMNOSYLTRANSFERASE WBBL"/>
    <property type="match status" value="1"/>
</dbReference>
<dbReference type="SUPFAM" id="SSF53335">
    <property type="entry name" value="S-adenosyl-L-methionine-dependent methyltransferases"/>
    <property type="match status" value="1"/>
</dbReference>
<dbReference type="CDD" id="cd04186">
    <property type="entry name" value="GT_2_like_c"/>
    <property type="match status" value="1"/>
</dbReference>
<dbReference type="PANTHER" id="PTHR43179:SF7">
    <property type="entry name" value="RHAMNOSYLTRANSFERASE WBBL"/>
    <property type="match status" value="1"/>
</dbReference>
<dbReference type="Pfam" id="PF13692">
    <property type="entry name" value="Glyco_trans_1_4"/>
    <property type="match status" value="1"/>
</dbReference>
<comment type="caution">
    <text evidence="4">The sequence shown here is derived from an EMBL/GenBank/DDBJ whole genome shotgun (WGS) entry which is preliminary data.</text>
</comment>
<keyword evidence="5" id="KW-1185">Reference proteome</keyword>
<feature type="domain" description="Methyltransferase type 11" evidence="3">
    <location>
        <begin position="37"/>
        <end position="131"/>
    </location>
</feature>
<dbReference type="InterPro" id="IPR001173">
    <property type="entry name" value="Glyco_trans_2-like"/>
</dbReference>
<feature type="domain" description="Glycosyltransferase 2-like" evidence="2">
    <location>
        <begin position="427"/>
        <end position="549"/>
    </location>
</feature>
<evidence type="ECO:0000313" key="4">
    <source>
        <dbReference type="EMBL" id="EIL91801.1"/>
    </source>
</evidence>
<dbReference type="PATRIC" id="fig|1163408.3.peg.630"/>
<name>I4VX60_9GAMM</name>
<feature type="compositionally biased region" description="Low complexity" evidence="1">
    <location>
        <begin position="389"/>
        <end position="398"/>
    </location>
</feature>
<evidence type="ECO:0000259" key="2">
    <source>
        <dbReference type="Pfam" id="PF00535"/>
    </source>
</evidence>
<dbReference type="SUPFAM" id="SSF53448">
    <property type="entry name" value="Nucleotide-diphospho-sugar transferases"/>
    <property type="match status" value="1"/>
</dbReference>
<dbReference type="Pfam" id="PF08241">
    <property type="entry name" value="Methyltransf_11"/>
    <property type="match status" value="1"/>
</dbReference>
<dbReference type="EMBL" id="AJXU01000015">
    <property type="protein sequence ID" value="EIL91801.1"/>
    <property type="molecule type" value="Genomic_DNA"/>
</dbReference>
<reference evidence="4 5" key="1">
    <citation type="journal article" date="2012" name="J. Bacteriol.">
        <title>Genome sequences for six rhodanobacter strains, isolated from soils and the terrestrial subsurface, with variable denitrification capabilities.</title>
        <authorList>
            <person name="Kostka J.E."/>
            <person name="Green S.J."/>
            <person name="Rishishwar L."/>
            <person name="Prakash O."/>
            <person name="Katz L.S."/>
            <person name="Marino-Ramirez L."/>
            <person name="Jordan I.K."/>
            <person name="Munk C."/>
            <person name="Ivanova N."/>
            <person name="Mikhailova N."/>
            <person name="Watson D.B."/>
            <person name="Brown S.D."/>
            <person name="Palumbo A.V."/>
            <person name="Brooks S.C."/>
        </authorList>
    </citation>
    <scope>NUCLEOTIDE SEQUENCE [LARGE SCALE GENOMIC DNA]</scope>
    <source>
        <strain evidence="5">Jip2T</strain>
    </source>
</reference>
<dbReference type="STRING" id="1163408.UU9_03088"/>
<dbReference type="eggNOG" id="COG2227">
    <property type="taxonomic scope" value="Bacteria"/>
</dbReference>
<gene>
    <name evidence="4" type="ORF">UU9_03088</name>
</gene>
<organism evidence="4 5">
    <name type="scientific">Rhodanobacter fulvus Jip2</name>
    <dbReference type="NCBI Taxonomy" id="1163408"/>
    <lineage>
        <taxon>Bacteria</taxon>
        <taxon>Pseudomonadati</taxon>
        <taxon>Pseudomonadota</taxon>
        <taxon>Gammaproteobacteria</taxon>
        <taxon>Lysobacterales</taxon>
        <taxon>Rhodanobacteraceae</taxon>
        <taxon>Rhodanobacter</taxon>
    </lineage>
</organism>
<dbReference type="RefSeq" id="WP_007080259.1">
    <property type="nucleotide sequence ID" value="NZ_AJXU01000015.1"/>
</dbReference>
<evidence type="ECO:0000313" key="5">
    <source>
        <dbReference type="Proteomes" id="UP000004210"/>
    </source>
</evidence>
<evidence type="ECO:0000256" key="1">
    <source>
        <dbReference type="SAM" id="MobiDB-lite"/>
    </source>
</evidence>